<dbReference type="AlphaFoldDB" id="A0A3P7W2Z0"/>
<dbReference type="EMBL" id="UZAF01017079">
    <property type="protein sequence ID" value="VDO37713.1"/>
    <property type="molecule type" value="Genomic_DNA"/>
</dbReference>
<dbReference type="Proteomes" id="UP000268014">
    <property type="component" value="Unassembled WGS sequence"/>
</dbReference>
<proteinExistence type="predicted"/>
<gene>
    <name evidence="1" type="ORF">HPLM_LOCUS9517</name>
</gene>
<organism evidence="1 2">
    <name type="scientific">Haemonchus placei</name>
    <name type="common">Barber's pole worm</name>
    <dbReference type="NCBI Taxonomy" id="6290"/>
    <lineage>
        <taxon>Eukaryota</taxon>
        <taxon>Metazoa</taxon>
        <taxon>Ecdysozoa</taxon>
        <taxon>Nematoda</taxon>
        <taxon>Chromadorea</taxon>
        <taxon>Rhabditida</taxon>
        <taxon>Rhabditina</taxon>
        <taxon>Rhabditomorpha</taxon>
        <taxon>Strongyloidea</taxon>
        <taxon>Trichostrongylidae</taxon>
        <taxon>Haemonchus</taxon>
    </lineage>
</organism>
<evidence type="ECO:0000313" key="1">
    <source>
        <dbReference type="EMBL" id="VDO37713.1"/>
    </source>
</evidence>
<accession>A0A3P7W2Z0</accession>
<protein>
    <submittedName>
        <fullName evidence="1">Uncharacterized protein</fullName>
    </submittedName>
</protein>
<reference evidence="1 2" key="1">
    <citation type="submission" date="2018-11" db="EMBL/GenBank/DDBJ databases">
        <authorList>
            <consortium name="Pathogen Informatics"/>
        </authorList>
    </citation>
    <scope>NUCLEOTIDE SEQUENCE [LARGE SCALE GENOMIC DNA]</scope>
    <source>
        <strain evidence="1 2">MHpl1</strain>
    </source>
</reference>
<keyword evidence="2" id="KW-1185">Reference proteome</keyword>
<evidence type="ECO:0000313" key="2">
    <source>
        <dbReference type="Proteomes" id="UP000268014"/>
    </source>
</evidence>
<name>A0A3P7W2Z0_HAEPC</name>
<sequence length="123" mass="14096">MQGYIDVVWYLWYPYRRSCNALNEVRKIEDVSSIPIWIANTIPIYKEAVIIVKHPCYISRHISWLAYDQCPVGSHILMLIHSSTDDCSICESLGFKQSTDVINPLGDQNVFDMEFTAVVPGIE</sequence>